<proteinExistence type="predicted"/>
<feature type="chain" id="PRO_5041208903" description="Secreted protein" evidence="1">
    <location>
        <begin position="19"/>
        <end position="77"/>
    </location>
</feature>
<gene>
    <name evidence="2" type="ORF">CPBF424_01350</name>
</gene>
<feature type="signal peptide" evidence="1">
    <location>
        <begin position="1"/>
        <end position="18"/>
    </location>
</feature>
<dbReference type="AlphaFoldDB" id="A0AA46H8V0"/>
<evidence type="ECO:0000313" key="3">
    <source>
        <dbReference type="Proteomes" id="UP000254168"/>
    </source>
</evidence>
<reference evidence="2 3" key="1">
    <citation type="submission" date="2018-06" db="EMBL/GenBank/DDBJ databases">
        <authorList>
            <person name="Pothier F. J."/>
        </authorList>
    </citation>
    <scope>NUCLEOTIDE SEQUENCE [LARGE SCALE GENOMIC DNA]</scope>
    <source>
        <strain evidence="2 3">CPBF 424</strain>
    </source>
</reference>
<organism evidence="2 3">
    <name type="scientific">Xanthomonas euroxanthea</name>
    <dbReference type="NCBI Taxonomy" id="2259622"/>
    <lineage>
        <taxon>Bacteria</taxon>
        <taxon>Pseudomonadati</taxon>
        <taxon>Pseudomonadota</taxon>
        <taxon>Gammaproteobacteria</taxon>
        <taxon>Lysobacterales</taxon>
        <taxon>Lysobacteraceae</taxon>
        <taxon>Xanthomonas</taxon>
    </lineage>
</organism>
<evidence type="ECO:0000313" key="2">
    <source>
        <dbReference type="EMBL" id="SUZ26380.1"/>
    </source>
</evidence>
<keyword evidence="1" id="KW-0732">Signal</keyword>
<dbReference type="Proteomes" id="UP000254168">
    <property type="component" value="Unassembled WGS sequence"/>
</dbReference>
<comment type="caution">
    <text evidence="2">The sequence shown here is derived from an EMBL/GenBank/DDBJ whole genome shotgun (WGS) entry which is preliminary data.</text>
</comment>
<evidence type="ECO:0008006" key="4">
    <source>
        <dbReference type="Google" id="ProtNLM"/>
    </source>
</evidence>
<protein>
    <recommendedName>
        <fullName evidence="4">Secreted protein</fullName>
    </recommendedName>
</protein>
<keyword evidence="3" id="KW-1185">Reference proteome</keyword>
<accession>A0AA46H8V0</accession>
<name>A0AA46H8V0_9XANT</name>
<sequence length="77" mass="8462">MTYLATLLLIFLTSSATAAVPKLGWSACLIRPAVGAIGLRFLKVRSLRFQRQCYRTQKPSVATVRRDVPLVSGAKNI</sequence>
<dbReference type="EMBL" id="UIHB01000001">
    <property type="protein sequence ID" value="SUZ26380.1"/>
    <property type="molecule type" value="Genomic_DNA"/>
</dbReference>
<evidence type="ECO:0000256" key="1">
    <source>
        <dbReference type="SAM" id="SignalP"/>
    </source>
</evidence>